<proteinExistence type="predicted"/>
<keyword evidence="8" id="KW-0501">Molybdenum cofactor biosynthesis</keyword>
<dbReference type="SUPFAM" id="SSF102114">
    <property type="entry name" value="Radical SAM enzymes"/>
    <property type="match status" value="1"/>
</dbReference>
<evidence type="ECO:0000256" key="6">
    <source>
        <dbReference type="ARBA" id="ARBA00023014"/>
    </source>
</evidence>
<dbReference type="NCBIfam" id="TIGR02666">
    <property type="entry name" value="moaA"/>
    <property type="match status" value="1"/>
</dbReference>
<evidence type="ECO:0000259" key="9">
    <source>
        <dbReference type="PROSITE" id="PS51918"/>
    </source>
</evidence>
<feature type="domain" description="Radical SAM core" evidence="9">
    <location>
        <begin position="1"/>
        <end position="197"/>
    </location>
</feature>
<dbReference type="InterPro" id="IPR010505">
    <property type="entry name" value="MoaA_twitch"/>
</dbReference>
<accession>A0AAQ4E4T2</accession>
<dbReference type="InterPro" id="IPR013785">
    <property type="entry name" value="Aldolase_TIM"/>
</dbReference>
<evidence type="ECO:0000313" key="11">
    <source>
        <dbReference type="Proteomes" id="UP001321473"/>
    </source>
</evidence>
<dbReference type="GO" id="GO:0051539">
    <property type="term" value="F:4 iron, 4 sulfur cluster binding"/>
    <property type="evidence" value="ECO:0007669"/>
    <property type="project" value="UniProtKB-KW"/>
</dbReference>
<dbReference type="SMART" id="SM00729">
    <property type="entry name" value="Elp3"/>
    <property type="match status" value="1"/>
</dbReference>
<evidence type="ECO:0000256" key="7">
    <source>
        <dbReference type="ARBA" id="ARBA00023134"/>
    </source>
</evidence>
<organism evidence="10 11">
    <name type="scientific">Amblyomma americanum</name>
    <name type="common">Lone star tick</name>
    <dbReference type="NCBI Taxonomy" id="6943"/>
    <lineage>
        <taxon>Eukaryota</taxon>
        <taxon>Metazoa</taxon>
        <taxon>Ecdysozoa</taxon>
        <taxon>Arthropoda</taxon>
        <taxon>Chelicerata</taxon>
        <taxon>Arachnida</taxon>
        <taxon>Acari</taxon>
        <taxon>Parasitiformes</taxon>
        <taxon>Ixodida</taxon>
        <taxon>Ixodoidea</taxon>
        <taxon>Ixodidae</taxon>
        <taxon>Amblyomminae</taxon>
        <taxon>Amblyomma</taxon>
    </lineage>
</organism>
<dbReference type="InterPro" id="IPR013483">
    <property type="entry name" value="MoaA"/>
</dbReference>
<sequence>MTAGVYCMPEEGVPLTPKEKLLTSDEIVQLATLFASFGVNKIRLTGGEPLVRNDTVSIVERLSKIPHLKVLGITTNGLILSKKIQDLKKAGLTHVNISLDTLVPEKFEFLTRRRGWHVVRKSIDDALSAGFESVKVNCVVMKGINEDELTDFVRLTESSNLEVRFIEYMPFDGNKWSRQKLMPFEHMLSIIRKEWPELKRLEDDPNHTSKIFTVPGWTGRIGFITSMTEHFCGTCNRLRITADGNLKVCLFGGHEVSLKDALRGRATMDELLSIIGSAVLRKKFSHAGMDTLSTMKNRPMILIGG</sequence>
<keyword evidence="2" id="KW-0949">S-adenosyl-L-methionine</keyword>
<dbReference type="PROSITE" id="PS51918">
    <property type="entry name" value="RADICAL_SAM"/>
    <property type="match status" value="1"/>
</dbReference>
<dbReference type="PANTHER" id="PTHR22960:SF0">
    <property type="entry name" value="MOLYBDENUM COFACTOR BIOSYNTHESIS PROTEIN 1"/>
    <property type="match status" value="1"/>
</dbReference>
<comment type="pathway">
    <text evidence="1">Cofactor biosynthesis; molybdopterin biosynthesis.</text>
</comment>
<dbReference type="CDD" id="cd01335">
    <property type="entry name" value="Radical_SAM"/>
    <property type="match status" value="1"/>
</dbReference>
<dbReference type="Pfam" id="PF04055">
    <property type="entry name" value="Radical_SAM"/>
    <property type="match status" value="1"/>
</dbReference>
<dbReference type="PANTHER" id="PTHR22960">
    <property type="entry name" value="MOLYBDOPTERIN COFACTOR SYNTHESIS PROTEIN A"/>
    <property type="match status" value="1"/>
</dbReference>
<dbReference type="GO" id="GO:0005525">
    <property type="term" value="F:GTP binding"/>
    <property type="evidence" value="ECO:0007669"/>
    <property type="project" value="UniProtKB-KW"/>
</dbReference>
<protein>
    <recommendedName>
        <fullName evidence="9">Radical SAM core domain-containing protein</fullName>
    </recommendedName>
</protein>
<evidence type="ECO:0000256" key="2">
    <source>
        <dbReference type="ARBA" id="ARBA00022691"/>
    </source>
</evidence>
<evidence type="ECO:0000256" key="4">
    <source>
        <dbReference type="ARBA" id="ARBA00022741"/>
    </source>
</evidence>
<dbReference type="CDD" id="cd21117">
    <property type="entry name" value="Twitch_MoaA"/>
    <property type="match status" value="1"/>
</dbReference>
<dbReference type="GO" id="GO:0061798">
    <property type="term" value="F:GTP 3',8'-cyclase activity"/>
    <property type="evidence" value="ECO:0007669"/>
    <property type="project" value="TreeGrafter"/>
</dbReference>
<dbReference type="Proteomes" id="UP001321473">
    <property type="component" value="Unassembled WGS sequence"/>
</dbReference>
<evidence type="ECO:0000313" key="10">
    <source>
        <dbReference type="EMBL" id="KAK8769716.1"/>
    </source>
</evidence>
<evidence type="ECO:0000256" key="5">
    <source>
        <dbReference type="ARBA" id="ARBA00023004"/>
    </source>
</evidence>
<reference evidence="10 11" key="1">
    <citation type="journal article" date="2023" name="Arcadia Sci">
        <title>De novo assembly of a long-read Amblyomma americanum tick genome.</title>
        <authorList>
            <person name="Chou S."/>
            <person name="Poskanzer K.E."/>
            <person name="Rollins M."/>
            <person name="Thuy-Boun P.S."/>
        </authorList>
    </citation>
    <scope>NUCLEOTIDE SEQUENCE [LARGE SCALE GENOMIC DNA]</scope>
    <source>
        <strain evidence="10">F_SG_1</strain>
        <tissue evidence="10">Salivary glands</tissue>
    </source>
</reference>
<evidence type="ECO:0000256" key="8">
    <source>
        <dbReference type="ARBA" id="ARBA00023150"/>
    </source>
</evidence>
<evidence type="ECO:0000256" key="1">
    <source>
        <dbReference type="ARBA" id="ARBA00005046"/>
    </source>
</evidence>
<evidence type="ECO:0000256" key="3">
    <source>
        <dbReference type="ARBA" id="ARBA00022723"/>
    </source>
</evidence>
<keyword evidence="5" id="KW-0408">Iron</keyword>
<keyword evidence="6" id="KW-0411">Iron-sulfur</keyword>
<keyword evidence="3" id="KW-0479">Metal-binding</keyword>
<dbReference type="InterPro" id="IPR006638">
    <property type="entry name" value="Elp3/MiaA/NifB-like_rSAM"/>
</dbReference>
<dbReference type="AlphaFoldDB" id="A0AAQ4E4T2"/>
<comment type="caution">
    <text evidence="10">The sequence shown here is derived from an EMBL/GenBank/DDBJ whole genome shotgun (WGS) entry which is preliminary data.</text>
</comment>
<dbReference type="GO" id="GO:0061799">
    <property type="term" value="F:cyclic pyranopterin monophosphate synthase activity"/>
    <property type="evidence" value="ECO:0007669"/>
    <property type="project" value="TreeGrafter"/>
</dbReference>
<dbReference type="EMBL" id="JARKHS020022214">
    <property type="protein sequence ID" value="KAK8769716.1"/>
    <property type="molecule type" value="Genomic_DNA"/>
</dbReference>
<dbReference type="Gene3D" id="3.20.20.70">
    <property type="entry name" value="Aldolase class I"/>
    <property type="match status" value="1"/>
</dbReference>
<dbReference type="Pfam" id="PF06463">
    <property type="entry name" value="Mob_synth_C"/>
    <property type="match status" value="1"/>
</dbReference>
<dbReference type="InterPro" id="IPR050105">
    <property type="entry name" value="MoCo_biosynth_MoaA/MoaC"/>
</dbReference>
<dbReference type="InterPro" id="IPR058240">
    <property type="entry name" value="rSAM_sf"/>
</dbReference>
<keyword evidence="7" id="KW-0342">GTP-binding</keyword>
<keyword evidence="11" id="KW-1185">Reference proteome</keyword>
<dbReference type="GO" id="GO:0006777">
    <property type="term" value="P:Mo-molybdopterin cofactor biosynthetic process"/>
    <property type="evidence" value="ECO:0007669"/>
    <property type="project" value="UniProtKB-KW"/>
</dbReference>
<gene>
    <name evidence="10" type="ORF">V5799_013820</name>
</gene>
<name>A0AAQ4E4T2_AMBAM</name>
<dbReference type="InterPro" id="IPR007197">
    <property type="entry name" value="rSAM"/>
</dbReference>
<keyword evidence="4" id="KW-0547">Nucleotide-binding</keyword>
<dbReference type="GO" id="GO:0046872">
    <property type="term" value="F:metal ion binding"/>
    <property type="evidence" value="ECO:0007669"/>
    <property type="project" value="UniProtKB-KW"/>
</dbReference>